<comment type="caution">
    <text evidence="1">The sequence shown here is derived from an EMBL/GenBank/DDBJ whole genome shotgun (WGS) entry which is preliminary data.</text>
</comment>
<sequence length="59" mass="6611">MKNPWTKKNPFLSMWLSGANTLANSARVRTTAAVKSGVSAFWSAALAPPKPRRKRKNRR</sequence>
<evidence type="ECO:0000313" key="2">
    <source>
        <dbReference type="Proteomes" id="UP000821598"/>
    </source>
</evidence>
<keyword evidence="2" id="KW-1185">Reference proteome</keyword>
<name>A0ABX2NXS4_9BURK</name>
<dbReference type="Proteomes" id="UP000821598">
    <property type="component" value="Unassembled WGS sequence"/>
</dbReference>
<protein>
    <submittedName>
        <fullName evidence="1">Uncharacterized protein</fullName>
    </submittedName>
</protein>
<dbReference type="EMBL" id="VOMC01000059">
    <property type="protein sequence ID" value="NVI08952.1"/>
    <property type="molecule type" value="Genomic_DNA"/>
</dbReference>
<organism evidence="1 2">
    <name type="scientific">Paraburkholderia youngii</name>
    <dbReference type="NCBI Taxonomy" id="2782701"/>
    <lineage>
        <taxon>Bacteria</taxon>
        <taxon>Pseudomonadati</taxon>
        <taxon>Pseudomonadota</taxon>
        <taxon>Betaproteobacteria</taxon>
        <taxon>Burkholderiales</taxon>
        <taxon>Burkholderiaceae</taxon>
        <taxon>Paraburkholderia</taxon>
    </lineage>
</organism>
<proteinExistence type="predicted"/>
<reference evidence="1 2" key="1">
    <citation type="submission" date="2019-08" db="EMBL/GenBank/DDBJ databases">
        <title>Paraburkholderia simonii sp. nov. and P. youngii sp. nov. Brazilian and Mexican Mimosa-associated rhizobia.</title>
        <authorList>
            <person name="Mavima L."/>
            <person name="Beukes C.W."/>
            <person name="Palmer M."/>
            <person name="De Meyer S.E."/>
            <person name="James E.K."/>
            <person name="Maluk M."/>
            <person name="Avontuur J.R."/>
            <person name="Chan W.Y."/>
            <person name="Venter S.N."/>
            <person name="Steenkamp E.T."/>
        </authorList>
    </citation>
    <scope>NUCLEOTIDE SEQUENCE [LARGE SCALE GENOMIC DNA]</scope>
    <source>
        <strain evidence="1 2">JPY454</strain>
    </source>
</reference>
<evidence type="ECO:0000313" key="1">
    <source>
        <dbReference type="EMBL" id="NVI08952.1"/>
    </source>
</evidence>
<gene>
    <name evidence="1" type="ORF">FSB64_35575</name>
</gene>
<accession>A0ABX2NXS4</accession>